<dbReference type="InterPro" id="IPR041588">
    <property type="entry name" value="Integrase_H2C2"/>
</dbReference>
<accession>A0A8X6NB75</accession>
<protein>
    <submittedName>
        <fullName evidence="2">Retrovirus-related Pol polyprotein from transposon opus</fullName>
    </submittedName>
</protein>
<dbReference type="Gene3D" id="1.10.340.70">
    <property type="match status" value="1"/>
</dbReference>
<organism evidence="2 3">
    <name type="scientific">Nephila pilipes</name>
    <name type="common">Giant wood spider</name>
    <name type="synonym">Nephila maculata</name>
    <dbReference type="NCBI Taxonomy" id="299642"/>
    <lineage>
        <taxon>Eukaryota</taxon>
        <taxon>Metazoa</taxon>
        <taxon>Ecdysozoa</taxon>
        <taxon>Arthropoda</taxon>
        <taxon>Chelicerata</taxon>
        <taxon>Arachnida</taxon>
        <taxon>Araneae</taxon>
        <taxon>Araneomorphae</taxon>
        <taxon>Entelegynae</taxon>
        <taxon>Araneoidea</taxon>
        <taxon>Nephilidae</taxon>
        <taxon>Nephila</taxon>
    </lineage>
</organism>
<dbReference type="EMBL" id="BMAW01102300">
    <property type="protein sequence ID" value="GFT03613.1"/>
    <property type="molecule type" value="Genomic_DNA"/>
</dbReference>
<comment type="caution">
    <text evidence="2">The sequence shown here is derived from an EMBL/GenBank/DDBJ whole genome shotgun (WGS) entry which is preliminary data.</text>
</comment>
<sequence length="148" mass="16524">MNFQKTHERSKYSFYWEGLRTDVKKFCESYKECQLTRSVRINNRSPITPVARPKLPLQAVNLDSIGPIDPPSSKEHKYILCLLDQKTRGGGRGCALDHCGACKNLAPAPGSRYGDLTAVQVHRRGPGNDGGCIFRKPTESVAIDLFFL</sequence>
<feature type="domain" description="Integrase zinc-binding" evidence="1">
    <location>
        <begin position="3"/>
        <end position="37"/>
    </location>
</feature>
<proteinExistence type="predicted"/>
<dbReference type="Pfam" id="PF17921">
    <property type="entry name" value="Integrase_H2C2"/>
    <property type="match status" value="1"/>
</dbReference>
<keyword evidence="3" id="KW-1185">Reference proteome</keyword>
<dbReference type="OrthoDB" id="6433398at2759"/>
<dbReference type="Proteomes" id="UP000887013">
    <property type="component" value="Unassembled WGS sequence"/>
</dbReference>
<dbReference type="AlphaFoldDB" id="A0A8X6NB75"/>
<name>A0A8X6NB75_NEPPI</name>
<reference evidence="2" key="1">
    <citation type="submission" date="2020-08" db="EMBL/GenBank/DDBJ databases">
        <title>Multicomponent nature underlies the extraordinary mechanical properties of spider dragline silk.</title>
        <authorList>
            <person name="Kono N."/>
            <person name="Nakamura H."/>
            <person name="Mori M."/>
            <person name="Yoshida Y."/>
            <person name="Ohtoshi R."/>
            <person name="Malay A.D."/>
            <person name="Moran D.A.P."/>
            <person name="Tomita M."/>
            <person name="Numata K."/>
            <person name="Arakawa K."/>
        </authorList>
    </citation>
    <scope>NUCLEOTIDE SEQUENCE</scope>
</reference>
<evidence type="ECO:0000313" key="2">
    <source>
        <dbReference type="EMBL" id="GFT03613.1"/>
    </source>
</evidence>
<gene>
    <name evidence="2" type="primary">X975_00807</name>
    <name evidence="2" type="ORF">NPIL_401681</name>
</gene>
<evidence type="ECO:0000259" key="1">
    <source>
        <dbReference type="Pfam" id="PF17921"/>
    </source>
</evidence>
<evidence type="ECO:0000313" key="3">
    <source>
        <dbReference type="Proteomes" id="UP000887013"/>
    </source>
</evidence>